<dbReference type="AlphaFoldDB" id="A0A914VNY6"/>
<name>A0A914VNY6_9BILA</name>
<dbReference type="Proteomes" id="UP000887566">
    <property type="component" value="Unplaced"/>
</dbReference>
<feature type="signal peptide" evidence="1">
    <location>
        <begin position="1"/>
        <end position="23"/>
    </location>
</feature>
<dbReference type="WBParaSite" id="PSAMB.scaffold223size64209.g3521.t1">
    <property type="protein sequence ID" value="PSAMB.scaffold223size64209.g3521.t1"/>
    <property type="gene ID" value="PSAMB.scaffold223size64209.g3521"/>
</dbReference>
<feature type="chain" id="PRO_5036835482" evidence="1">
    <location>
        <begin position="24"/>
        <end position="348"/>
    </location>
</feature>
<accession>A0A914VNY6</accession>
<reference evidence="3" key="1">
    <citation type="submission" date="2022-11" db="UniProtKB">
        <authorList>
            <consortium name="WormBaseParasite"/>
        </authorList>
    </citation>
    <scope>IDENTIFICATION</scope>
</reference>
<evidence type="ECO:0000313" key="3">
    <source>
        <dbReference type="WBParaSite" id="PSAMB.scaffold223size64209.g3521.t1"/>
    </source>
</evidence>
<organism evidence="2 3">
    <name type="scientific">Plectus sambesii</name>
    <dbReference type="NCBI Taxonomy" id="2011161"/>
    <lineage>
        <taxon>Eukaryota</taxon>
        <taxon>Metazoa</taxon>
        <taxon>Ecdysozoa</taxon>
        <taxon>Nematoda</taxon>
        <taxon>Chromadorea</taxon>
        <taxon>Plectida</taxon>
        <taxon>Plectina</taxon>
        <taxon>Plectoidea</taxon>
        <taxon>Plectidae</taxon>
        <taxon>Plectus</taxon>
    </lineage>
</organism>
<protein>
    <submittedName>
        <fullName evidence="3">Uncharacterized protein</fullName>
    </submittedName>
</protein>
<evidence type="ECO:0000256" key="1">
    <source>
        <dbReference type="SAM" id="SignalP"/>
    </source>
</evidence>
<proteinExistence type="predicted"/>
<keyword evidence="1" id="KW-0732">Signal</keyword>
<sequence>MPFRPLSLLLFLIVAHLTPAALADRSSFYVASERAKSLIVEACTYERPLIGRSEPLVAIHPLPPANKLKWCLTLHTNKGTSQLEQELKRTTQLVPLVDLSWRRLSAAEDAPVECRVKFKGYQREYRLAPSLGHYQACQQDISRYTNLLSKTRNQSLKGPYINISNECPLQELPASFEAYRACDLLPEQWYELKFRSSIRAEINENKQYRQYWFNHTQTFVFKPHATTQTEGSNRDWLSKVLTIKLSVNKCDADFLIEKDNDWPHDVTLLGYYQYRTHTHLPAIYRLGNMTVANTTLSVRHPWLSGTFPLQKDNETERNQLHVPVVECCASHTVAMIVMICLTALATSM</sequence>
<evidence type="ECO:0000313" key="2">
    <source>
        <dbReference type="Proteomes" id="UP000887566"/>
    </source>
</evidence>
<keyword evidence="2" id="KW-1185">Reference proteome</keyword>